<sequence>MPRVVVVMPAFNEEKFIGKSLGSIISQSVRPYLVIVCDNGSTDNTPSIARKVLSKSGIDYSIVNVRRHPEFGKFNINVVYHRCALESLREVSDFVATIEADTILKHDYFEKVIRALNNDEGLGIASGRIIAFSGYEIVVDSFPLPGSYVGLPGSARVYRYGCWRELNTKFGMLRLPAWDTDHVALAVALGWRVAKIHDAIAYTRPDRPFRGFYRGVVDAMHGLPYWWATYKAFTKRDPNYLIGYLKCRLTNCGNHVPPILKALYGESAKNVFLKILSLPPKMLFRLNNA</sequence>
<keyword evidence="2 4" id="KW-0808">Transferase</keyword>
<protein>
    <submittedName>
        <fullName evidence="4">Glycosyl transferase, family 2</fullName>
    </submittedName>
</protein>
<gene>
    <name evidence="4" type="ordered locus">VMUT_1067</name>
</gene>
<dbReference type="AlphaFoldDB" id="F0QXW1"/>
<evidence type="ECO:0000256" key="2">
    <source>
        <dbReference type="ARBA" id="ARBA00022679"/>
    </source>
</evidence>
<dbReference type="GeneID" id="10288719"/>
<dbReference type="InterPro" id="IPR029044">
    <property type="entry name" value="Nucleotide-diphossugar_trans"/>
</dbReference>
<dbReference type="Pfam" id="PF00535">
    <property type="entry name" value="Glycos_transf_2"/>
    <property type="match status" value="1"/>
</dbReference>
<dbReference type="PANTHER" id="PTHR43630:SF1">
    <property type="entry name" value="POLY-BETA-1,6-N-ACETYL-D-GLUCOSAMINE SYNTHASE"/>
    <property type="match status" value="1"/>
</dbReference>
<dbReference type="HOGENOM" id="CLU_961795_0_0_2"/>
<reference evidence="4 5" key="1">
    <citation type="journal article" date="2011" name="J. Bacteriol.">
        <title>Complete genome sequence of 'Vulcanisaeta moutnovskia' strain 768-28, a novel member of the hyperthermophilic crenarchaeal genus vulcanisaeta.</title>
        <authorList>
            <person name="Gumerov V.M."/>
            <person name="Mardanov A.V."/>
            <person name="Beletsky A.V."/>
            <person name="Prokofeva M.I."/>
            <person name="Bonch-Osmolovskaya E.A."/>
            <person name="Ravin N.V."/>
            <person name="Skryabin K.G."/>
        </authorList>
    </citation>
    <scope>NUCLEOTIDE SEQUENCE [LARGE SCALE GENOMIC DNA]</scope>
    <source>
        <strain evidence="4 5">768-28</strain>
    </source>
</reference>
<dbReference type="eggNOG" id="arCOG01389">
    <property type="taxonomic scope" value="Archaea"/>
</dbReference>
<organism evidence="4 5">
    <name type="scientific">Vulcanisaeta moutnovskia (strain 768-28)</name>
    <dbReference type="NCBI Taxonomy" id="985053"/>
    <lineage>
        <taxon>Archaea</taxon>
        <taxon>Thermoproteota</taxon>
        <taxon>Thermoprotei</taxon>
        <taxon>Thermoproteales</taxon>
        <taxon>Thermoproteaceae</taxon>
        <taxon>Vulcanisaeta</taxon>
    </lineage>
</organism>
<dbReference type="RefSeq" id="WP_013604436.1">
    <property type="nucleotide sequence ID" value="NC_015151.1"/>
</dbReference>
<evidence type="ECO:0000259" key="3">
    <source>
        <dbReference type="Pfam" id="PF00535"/>
    </source>
</evidence>
<evidence type="ECO:0000313" key="5">
    <source>
        <dbReference type="Proteomes" id="UP000007485"/>
    </source>
</evidence>
<name>F0QXW1_VULM7</name>
<dbReference type="SUPFAM" id="SSF53448">
    <property type="entry name" value="Nucleotide-diphospho-sugar transferases"/>
    <property type="match status" value="1"/>
</dbReference>
<dbReference type="EMBL" id="CP002529">
    <property type="protein sequence ID" value="ADY01274.1"/>
    <property type="molecule type" value="Genomic_DNA"/>
</dbReference>
<dbReference type="GO" id="GO:0016757">
    <property type="term" value="F:glycosyltransferase activity"/>
    <property type="evidence" value="ECO:0007669"/>
    <property type="project" value="UniProtKB-KW"/>
</dbReference>
<feature type="domain" description="Glycosyltransferase 2-like" evidence="3">
    <location>
        <begin position="6"/>
        <end position="128"/>
    </location>
</feature>
<dbReference type="Gene3D" id="3.90.550.10">
    <property type="entry name" value="Spore Coat Polysaccharide Biosynthesis Protein SpsA, Chain A"/>
    <property type="match status" value="1"/>
</dbReference>
<keyword evidence="5" id="KW-1185">Reference proteome</keyword>
<accession>F0QXW1</accession>
<evidence type="ECO:0000313" key="4">
    <source>
        <dbReference type="EMBL" id="ADY01274.1"/>
    </source>
</evidence>
<dbReference type="STRING" id="985053.VMUT_1067"/>
<dbReference type="CDD" id="cd00761">
    <property type="entry name" value="Glyco_tranf_GTA_type"/>
    <property type="match status" value="1"/>
</dbReference>
<keyword evidence="1" id="KW-0328">Glycosyltransferase</keyword>
<evidence type="ECO:0000256" key="1">
    <source>
        <dbReference type="ARBA" id="ARBA00022676"/>
    </source>
</evidence>
<dbReference type="OrthoDB" id="351177at2157"/>
<dbReference type="InterPro" id="IPR001173">
    <property type="entry name" value="Glyco_trans_2-like"/>
</dbReference>
<dbReference type="KEGG" id="vmo:VMUT_1067"/>
<dbReference type="PANTHER" id="PTHR43630">
    <property type="entry name" value="POLY-BETA-1,6-N-ACETYL-D-GLUCOSAMINE SYNTHASE"/>
    <property type="match status" value="1"/>
</dbReference>
<proteinExistence type="predicted"/>
<dbReference type="Proteomes" id="UP000007485">
    <property type="component" value="Chromosome"/>
</dbReference>